<dbReference type="InterPro" id="IPR039556">
    <property type="entry name" value="ICL/PEPM"/>
</dbReference>
<dbReference type="InterPro" id="IPR040442">
    <property type="entry name" value="Pyrv_kinase-like_dom_sf"/>
</dbReference>
<dbReference type="Pfam" id="PF13714">
    <property type="entry name" value="PEP_mutase"/>
    <property type="match status" value="1"/>
</dbReference>
<dbReference type="PANTHER" id="PTHR42905">
    <property type="entry name" value="PHOSPHOENOLPYRUVATE CARBOXYLASE"/>
    <property type="match status" value="1"/>
</dbReference>
<accession>A0ABV3C3Y3</accession>
<dbReference type="SUPFAM" id="SSF51621">
    <property type="entry name" value="Phosphoenolpyruvate/pyruvate domain"/>
    <property type="match status" value="1"/>
</dbReference>
<keyword evidence="2" id="KW-0456">Lyase</keyword>
<evidence type="ECO:0000313" key="3">
    <source>
        <dbReference type="Proteomes" id="UP001551329"/>
    </source>
</evidence>
<dbReference type="Proteomes" id="UP001551329">
    <property type="component" value="Unassembled WGS sequence"/>
</dbReference>
<dbReference type="CDD" id="cd00377">
    <property type="entry name" value="ICL_PEPM"/>
    <property type="match status" value="1"/>
</dbReference>
<evidence type="ECO:0000313" key="2">
    <source>
        <dbReference type="EMBL" id="MEU7069476.1"/>
    </source>
</evidence>
<dbReference type="Gene3D" id="3.20.20.60">
    <property type="entry name" value="Phosphoenolpyruvate-binding domains"/>
    <property type="match status" value="1"/>
</dbReference>
<name>A0ABV3C3Y3_9ACTN</name>
<reference evidence="2 3" key="1">
    <citation type="submission" date="2024-06" db="EMBL/GenBank/DDBJ databases">
        <title>The Natural Products Discovery Center: Release of the First 8490 Sequenced Strains for Exploring Actinobacteria Biosynthetic Diversity.</title>
        <authorList>
            <person name="Kalkreuter E."/>
            <person name="Kautsar S.A."/>
            <person name="Yang D."/>
            <person name="Bader C.D."/>
            <person name="Teijaro C.N."/>
            <person name="Fluegel L."/>
            <person name="Davis C.M."/>
            <person name="Simpson J.R."/>
            <person name="Lauterbach L."/>
            <person name="Steele A.D."/>
            <person name="Gui C."/>
            <person name="Meng S."/>
            <person name="Li G."/>
            <person name="Viehrig K."/>
            <person name="Ye F."/>
            <person name="Su P."/>
            <person name="Kiefer A.F."/>
            <person name="Nichols A."/>
            <person name="Cepeda A.J."/>
            <person name="Yan W."/>
            <person name="Fan B."/>
            <person name="Jiang Y."/>
            <person name="Adhikari A."/>
            <person name="Zheng C.-J."/>
            <person name="Schuster L."/>
            <person name="Cowan T.M."/>
            <person name="Smanski M.J."/>
            <person name="Chevrette M.G."/>
            <person name="De Carvalho L.P.S."/>
            <person name="Shen B."/>
        </authorList>
    </citation>
    <scope>NUCLEOTIDE SEQUENCE [LARGE SCALE GENOMIC DNA]</scope>
    <source>
        <strain evidence="2 3">NPDC045974</strain>
    </source>
</reference>
<organism evidence="2 3">
    <name type="scientific">Streptomyces narbonensis</name>
    <dbReference type="NCBI Taxonomy" id="67333"/>
    <lineage>
        <taxon>Bacteria</taxon>
        <taxon>Bacillati</taxon>
        <taxon>Actinomycetota</taxon>
        <taxon>Actinomycetes</taxon>
        <taxon>Kitasatosporales</taxon>
        <taxon>Streptomycetaceae</taxon>
        <taxon>Streptomyces</taxon>
    </lineage>
</organism>
<gene>
    <name evidence="2" type="ORF">AB0A88_04885</name>
</gene>
<keyword evidence="3" id="KW-1185">Reference proteome</keyword>
<protein>
    <submittedName>
        <fullName evidence="2">Isocitrate lyase/phosphoenolpyruvate mutase family protein</fullName>
    </submittedName>
</protein>
<proteinExistence type="predicted"/>
<comment type="caution">
    <text evidence="2">The sequence shown here is derived from an EMBL/GenBank/DDBJ whole genome shotgun (WGS) entry which is preliminary data.</text>
</comment>
<sequence>MATAHSSLNAKAQLLHSYHSGSALVLPNAWDAASAALFAEAGAKAVATTSGGVSWALGRPDGQGLSRTEMLAMAERIASVVDVPVTADIEGGYGPSAHDVAETVRAAVAAGVVGINLEDSGAADTTLFGGEGQAERISAAREAAAQVGVQDLLINARTDVFLFEVGAASERFDEVVSRAKAYAEAGADCLFVPGLVSLPVLKLLVAASPLPVNAMTGPGGPSVAELAAAGVQRISVGTAMAEIAYTAARAAARELLAEDGDAKDGEPKDAESTGGGSGAADAKDADPLTYFDLNGLFV</sequence>
<dbReference type="GO" id="GO:0016829">
    <property type="term" value="F:lyase activity"/>
    <property type="evidence" value="ECO:0007669"/>
    <property type="project" value="UniProtKB-KW"/>
</dbReference>
<feature type="region of interest" description="Disordered" evidence="1">
    <location>
        <begin position="258"/>
        <end position="285"/>
    </location>
</feature>
<evidence type="ECO:0000256" key="1">
    <source>
        <dbReference type="SAM" id="MobiDB-lite"/>
    </source>
</evidence>
<dbReference type="PANTHER" id="PTHR42905:SF16">
    <property type="entry name" value="CARBOXYPHOSPHONOENOLPYRUVATE PHOSPHONOMUTASE-LIKE PROTEIN (AFU_ORTHOLOGUE AFUA_5G07230)"/>
    <property type="match status" value="1"/>
</dbReference>
<dbReference type="EMBL" id="JBEZAE010000002">
    <property type="protein sequence ID" value="MEU7069476.1"/>
    <property type="molecule type" value="Genomic_DNA"/>
</dbReference>
<dbReference type="InterPro" id="IPR015813">
    <property type="entry name" value="Pyrv/PenolPyrv_kinase-like_dom"/>
</dbReference>
<dbReference type="RefSeq" id="WP_358472576.1">
    <property type="nucleotide sequence ID" value="NZ_JBEZAE010000002.1"/>
</dbReference>
<feature type="compositionally biased region" description="Basic and acidic residues" evidence="1">
    <location>
        <begin position="258"/>
        <end position="271"/>
    </location>
</feature>